<dbReference type="CDD" id="cd02222">
    <property type="entry name" value="cupin_TM1459-like"/>
    <property type="match status" value="1"/>
</dbReference>
<name>A0A537LW03_9BACT</name>
<gene>
    <name evidence="3" type="ORF">E6G98_03400</name>
</gene>
<reference evidence="3 4" key="1">
    <citation type="journal article" date="2019" name="Nat. Microbiol.">
        <title>Mediterranean grassland soil C-N compound turnover is dependent on rainfall and depth, and is mediated by genomically divergent microorganisms.</title>
        <authorList>
            <person name="Diamond S."/>
            <person name="Andeer P.F."/>
            <person name="Li Z."/>
            <person name="Crits-Christoph A."/>
            <person name="Burstein D."/>
            <person name="Anantharaman K."/>
            <person name="Lane K.R."/>
            <person name="Thomas B.C."/>
            <person name="Pan C."/>
            <person name="Northen T.R."/>
            <person name="Banfield J.F."/>
        </authorList>
    </citation>
    <scope>NUCLEOTIDE SEQUENCE [LARGE SCALE GENOMIC DNA]</scope>
    <source>
        <strain evidence="3">NP_1</strain>
    </source>
</reference>
<dbReference type="InterPro" id="IPR014710">
    <property type="entry name" value="RmlC-like_jellyroll"/>
</dbReference>
<accession>A0A537LW03</accession>
<dbReference type="Proteomes" id="UP000315217">
    <property type="component" value="Unassembled WGS sequence"/>
</dbReference>
<protein>
    <submittedName>
        <fullName evidence="3">Cupin domain-containing protein</fullName>
    </submittedName>
</protein>
<feature type="region of interest" description="Disordered" evidence="1">
    <location>
        <begin position="1"/>
        <end position="24"/>
    </location>
</feature>
<dbReference type="AlphaFoldDB" id="A0A537LW03"/>
<proteinExistence type="predicted"/>
<evidence type="ECO:0000313" key="3">
    <source>
        <dbReference type="EMBL" id="TMJ12199.1"/>
    </source>
</evidence>
<evidence type="ECO:0000256" key="1">
    <source>
        <dbReference type="SAM" id="MobiDB-lite"/>
    </source>
</evidence>
<dbReference type="SUPFAM" id="SSF51182">
    <property type="entry name" value="RmlC-like cupins"/>
    <property type="match status" value="1"/>
</dbReference>
<dbReference type="EMBL" id="VBAI01000031">
    <property type="protein sequence ID" value="TMJ12199.1"/>
    <property type="molecule type" value="Genomic_DNA"/>
</dbReference>
<organism evidence="3 4">
    <name type="scientific">Candidatus Segetimicrobium genomatis</name>
    <dbReference type="NCBI Taxonomy" id="2569760"/>
    <lineage>
        <taxon>Bacteria</taxon>
        <taxon>Bacillati</taxon>
        <taxon>Candidatus Sysuimicrobiota</taxon>
        <taxon>Candidatus Sysuimicrobiia</taxon>
        <taxon>Candidatus Sysuimicrobiales</taxon>
        <taxon>Candidatus Segetimicrobiaceae</taxon>
        <taxon>Candidatus Segetimicrobium</taxon>
    </lineage>
</organism>
<comment type="caution">
    <text evidence="3">The sequence shown here is derived from an EMBL/GenBank/DDBJ whole genome shotgun (WGS) entry which is preliminary data.</text>
</comment>
<feature type="domain" description="Cupin type-2" evidence="2">
    <location>
        <begin position="73"/>
        <end position="139"/>
    </location>
</feature>
<evidence type="ECO:0000259" key="2">
    <source>
        <dbReference type="Pfam" id="PF07883"/>
    </source>
</evidence>
<evidence type="ECO:0000313" key="4">
    <source>
        <dbReference type="Proteomes" id="UP000315217"/>
    </source>
</evidence>
<dbReference type="InterPro" id="IPR013096">
    <property type="entry name" value="Cupin_2"/>
</dbReference>
<dbReference type="InterPro" id="IPR011051">
    <property type="entry name" value="RmlC_Cupin_sf"/>
</dbReference>
<sequence length="200" mass="21713">MSEHPEDSSCEIPGGPPADDRRHRQFDGEAWDGVSPRVYKLGGSSAPGAAWQDVARHTLAGGAGEPMAFQLRYFEIEPGGYSSLEKHRHVHTIVVLRGAGRVVVGREVFDVAPFDFVYVPPNIPHQFVNAGAETFGFLCPVDADRDPPQPLTTEEIHDLLGYPKVREVVRIAEDMGSGIRDPGSETHVVIARGAAPKQSP</sequence>
<dbReference type="Pfam" id="PF07883">
    <property type="entry name" value="Cupin_2"/>
    <property type="match status" value="1"/>
</dbReference>
<dbReference type="Gene3D" id="2.60.120.10">
    <property type="entry name" value="Jelly Rolls"/>
    <property type="match status" value="1"/>
</dbReference>